<dbReference type="CDD" id="cd14688">
    <property type="entry name" value="bZIP_YAP"/>
    <property type="match status" value="1"/>
</dbReference>
<evidence type="ECO:0000313" key="3">
    <source>
        <dbReference type="Proteomes" id="UP001152607"/>
    </source>
</evidence>
<dbReference type="OrthoDB" id="4161589at2759"/>
<sequence length="524" mass="58378">MPEPVSDTHSPSQDGHAEASDGSAQPAAKRRRNAGRGGSSSRGVANLTPEQLARKRANDREAQRAIRERTKQQIDLLNQRIRGLESQQPYHDLQVEIREKNAIIVEMADMRKRVESILHIIQPILHPSGGLNELAAAAERSPLPAVPPTDPRLLNATLGEMAAEPHSGIHSLVNSEARRPWGFVGDAAHLNNNNNNHGRSWPGDSPHNRVSTGGPPETPFDERMGVDFLLENNASRRPVDPSLTATSTQTVAICGNGIGQHAPLLSPYSTLPRYVQPTCPLDALLLDFLSERRSHAAAGATLKELAGPPYPNFTVVVYPERKMESHPLSKLHTDILQTFPDIQGLPEKVAIIYIMFLVMRWLVDPTQENYDRMPEWVTPRPSQLFKDHPFWYDYIPWPRMRDTFISQPAIVDFDTFFIPFTTTISINWPHNPRDVLIPASKAHTLSTAASSPYSSTDSPAGYPPSHTPNLFATPVIPHDDEQWIMNPTFEAHLRNINNWSLGPAFHAVFPNAVAGVRLEDYEDR</sequence>
<proteinExistence type="predicted"/>
<feature type="region of interest" description="Disordered" evidence="1">
    <location>
        <begin position="1"/>
        <end position="64"/>
    </location>
</feature>
<dbReference type="EMBL" id="CAOQHR010000011">
    <property type="protein sequence ID" value="CAI6341177.1"/>
    <property type="molecule type" value="Genomic_DNA"/>
</dbReference>
<dbReference type="AlphaFoldDB" id="A0A9W4UUW6"/>
<protein>
    <recommendedName>
        <fullName evidence="4">BZIP transcription factor</fullName>
    </recommendedName>
</protein>
<evidence type="ECO:0000256" key="1">
    <source>
        <dbReference type="SAM" id="MobiDB-lite"/>
    </source>
</evidence>
<keyword evidence="3" id="KW-1185">Reference proteome</keyword>
<evidence type="ECO:0000313" key="2">
    <source>
        <dbReference type="EMBL" id="CAI6341177.1"/>
    </source>
</evidence>
<feature type="compositionally biased region" description="Basic and acidic residues" evidence="1">
    <location>
        <begin position="52"/>
        <end position="64"/>
    </location>
</feature>
<dbReference type="PANTHER" id="PTHR37012:SF2">
    <property type="entry name" value="BZIP DOMAIN-CONTAINING PROTEIN-RELATED"/>
    <property type="match status" value="1"/>
</dbReference>
<evidence type="ECO:0008006" key="4">
    <source>
        <dbReference type="Google" id="ProtNLM"/>
    </source>
</evidence>
<dbReference type="Proteomes" id="UP001152607">
    <property type="component" value="Unassembled WGS sequence"/>
</dbReference>
<dbReference type="Gene3D" id="1.20.5.170">
    <property type="match status" value="1"/>
</dbReference>
<organism evidence="2 3">
    <name type="scientific">Periconia digitata</name>
    <dbReference type="NCBI Taxonomy" id="1303443"/>
    <lineage>
        <taxon>Eukaryota</taxon>
        <taxon>Fungi</taxon>
        <taxon>Dikarya</taxon>
        <taxon>Ascomycota</taxon>
        <taxon>Pezizomycotina</taxon>
        <taxon>Dothideomycetes</taxon>
        <taxon>Pleosporomycetidae</taxon>
        <taxon>Pleosporales</taxon>
        <taxon>Massarineae</taxon>
        <taxon>Periconiaceae</taxon>
        <taxon>Periconia</taxon>
    </lineage>
</organism>
<reference evidence="2" key="1">
    <citation type="submission" date="2023-01" db="EMBL/GenBank/DDBJ databases">
        <authorList>
            <person name="Van Ghelder C."/>
            <person name="Rancurel C."/>
        </authorList>
    </citation>
    <scope>NUCLEOTIDE SEQUENCE</scope>
    <source>
        <strain evidence="2">CNCM I-4278</strain>
    </source>
</reference>
<gene>
    <name evidence="2" type="ORF">PDIGIT_LOCUS14370</name>
</gene>
<accession>A0A9W4UUW6</accession>
<dbReference type="InterPro" id="IPR021833">
    <property type="entry name" value="DUF3425"/>
</dbReference>
<comment type="caution">
    <text evidence="2">The sequence shown here is derived from an EMBL/GenBank/DDBJ whole genome shotgun (WGS) entry which is preliminary data.</text>
</comment>
<dbReference type="PANTHER" id="PTHR37012">
    <property type="entry name" value="B-ZIP TRANSCRIPTION FACTOR (EUROFUNG)-RELATED"/>
    <property type="match status" value="1"/>
</dbReference>
<dbReference type="Pfam" id="PF11905">
    <property type="entry name" value="DUF3425"/>
    <property type="match status" value="1"/>
</dbReference>
<feature type="region of interest" description="Disordered" evidence="1">
    <location>
        <begin position="189"/>
        <end position="222"/>
    </location>
</feature>
<name>A0A9W4UUW6_9PLEO</name>